<keyword evidence="1 3" id="KW-0255">Endonuclease</keyword>
<evidence type="ECO:0000313" key="3">
    <source>
        <dbReference type="EMBL" id="QPT45020.1"/>
    </source>
</evidence>
<dbReference type="Proteomes" id="UP000594834">
    <property type="component" value="Chromosome"/>
</dbReference>
<comment type="catalytic activity">
    <reaction evidence="1">
        <text>Endonucleolytic cleavage of DNA to give specific double-stranded fragments with terminal 5'-phosphates.</text>
        <dbReference type="EC" id="3.1.21.4"/>
    </reaction>
</comment>
<keyword evidence="4" id="KW-1185">Reference proteome</keyword>
<evidence type="ECO:0000259" key="2">
    <source>
        <dbReference type="Pfam" id="PF04556"/>
    </source>
</evidence>
<proteinExistence type="inferred from homology"/>
<evidence type="ECO:0000313" key="4">
    <source>
        <dbReference type="Proteomes" id="UP000594834"/>
    </source>
</evidence>
<dbReference type="InterPro" id="IPR021191">
    <property type="entry name" value="Restrct_endonuc_II_DpnII"/>
</dbReference>
<name>A0A7T3C233_MORNO</name>
<gene>
    <name evidence="3" type="ORF">I6G26_03115</name>
</gene>
<dbReference type="Pfam" id="PF04556">
    <property type="entry name" value="DpnII"/>
    <property type="match status" value="1"/>
</dbReference>
<comment type="function">
    <text evidence="1">A P subtype restriction enzyme that recognizes the double-stranded unmethylated sequence 5'-GATC-3'.</text>
</comment>
<sequence>MKLWLVTEFNMKLAFDDFLNSMSETNATLDYFTDFDKVKKNVAQIEIKLNQLNYLLGKDDLAQAVYELYAECPNAFCVLEILIAVRQKEQKKTLDEKGQVVVLNSYFKSADKIIDFLKNTGLANIFRDRNIKNLVDYVFGIEVGLDTNARKNRGGDNMSKAVQSLFDRAGIYYKKEVRNTIFTDIESLGADVKQFDFVIKTKIKTYVIETNYYNGGGSKLNEVARAYTDVAPKINQYPQYEFVWITDGQGWKTAKNKLQEAYIHIPSVYNLYTLQSFIEQINSEGVIRDW</sequence>
<comment type="similarity">
    <text evidence="1">Belongs to the DpnII type II restriction endonuclease family.</text>
</comment>
<keyword evidence="1" id="KW-0378">Hydrolase</keyword>
<accession>A0A7T3C233</accession>
<keyword evidence="1" id="KW-0540">Nuclease</keyword>
<dbReference type="EMBL" id="CP065728">
    <property type="protein sequence ID" value="QPT45020.1"/>
    <property type="molecule type" value="Genomic_DNA"/>
</dbReference>
<dbReference type="EC" id="3.1.21.4" evidence="1"/>
<keyword evidence="1" id="KW-0680">Restriction system</keyword>
<dbReference type="GO" id="GO:0004519">
    <property type="term" value="F:endonuclease activity"/>
    <property type="evidence" value="ECO:0007669"/>
    <property type="project" value="UniProtKB-KW"/>
</dbReference>
<reference evidence="3 4" key="1">
    <citation type="submission" date="2020-12" db="EMBL/GenBank/DDBJ databases">
        <title>FDA dAtabase for Regulatory Grade micrObial Sequences (FDA-ARGOS): Supporting development and validation of Infectious Disease Dx tests.</title>
        <authorList>
            <person name="Sproer C."/>
            <person name="Gronow S."/>
            <person name="Severitt S."/>
            <person name="Schroder I."/>
            <person name="Tallon L."/>
            <person name="Sadzewicz L."/>
            <person name="Zhao X."/>
            <person name="Boylan J."/>
            <person name="Ott S."/>
            <person name="Bowen H."/>
            <person name="Vavikolanu K."/>
            <person name="Mehta A."/>
            <person name="Aluvathingal J."/>
            <person name="Nadendla S."/>
            <person name="Lowell S."/>
            <person name="Myers T."/>
            <person name="Yan Y."/>
            <person name="Sichtig H."/>
        </authorList>
    </citation>
    <scope>NUCLEOTIDE SEQUENCE [LARGE SCALE GENOMIC DNA]</scope>
    <source>
        <strain evidence="3 4">FDAARGOS_869</strain>
    </source>
</reference>
<evidence type="ECO:0000256" key="1">
    <source>
        <dbReference type="PIRNR" id="PIRNR016080"/>
    </source>
</evidence>
<protein>
    <recommendedName>
        <fullName evidence="1">Type-2 restriction enzyme</fullName>
        <ecNumber evidence="1">3.1.21.4</ecNumber>
    </recommendedName>
</protein>
<feature type="domain" description="Restriction endonuclease type II DpnII-like" evidence="2">
    <location>
        <begin position="15"/>
        <end position="278"/>
    </location>
</feature>
<dbReference type="SUPFAM" id="SSF52980">
    <property type="entry name" value="Restriction endonuclease-like"/>
    <property type="match status" value="1"/>
</dbReference>
<organism evidence="3 4">
    <name type="scientific">Moraxella nonliquefaciens</name>
    <dbReference type="NCBI Taxonomy" id="478"/>
    <lineage>
        <taxon>Bacteria</taxon>
        <taxon>Pseudomonadati</taxon>
        <taxon>Pseudomonadota</taxon>
        <taxon>Gammaproteobacteria</taxon>
        <taxon>Moraxellales</taxon>
        <taxon>Moraxellaceae</taxon>
        <taxon>Moraxella</taxon>
    </lineage>
</organism>
<dbReference type="PIRSF" id="PIRSF016080">
    <property type="entry name" value="Restrict_endonuc_II_DpmII"/>
    <property type="match status" value="1"/>
</dbReference>
<dbReference type="InterPro" id="IPR007637">
    <property type="entry name" value="Restrct_endonuc_II_DpnII-like"/>
</dbReference>
<dbReference type="InterPro" id="IPR011335">
    <property type="entry name" value="Restrct_endonuc-II-like"/>
</dbReference>